<dbReference type="GO" id="GO:0031429">
    <property type="term" value="C:box H/ACA snoRNP complex"/>
    <property type="evidence" value="ECO:0007669"/>
    <property type="project" value="TreeGrafter"/>
</dbReference>
<dbReference type="InterPro" id="IPR036974">
    <property type="entry name" value="PUA_sf"/>
</dbReference>
<dbReference type="GO" id="GO:0003723">
    <property type="term" value="F:RNA binding"/>
    <property type="evidence" value="ECO:0007669"/>
    <property type="project" value="InterPro"/>
</dbReference>
<dbReference type="SMART" id="SM00359">
    <property type="entry name" value="PUA"/>
    <property type="match status" value="1"/>
</dbReference>
<dbReference type="NCBIfam" id="NF003280">
    <property type="entry name" value="PRK04270.1"/>
    <property type="match status" value="1"/>
</dbReference>
<dbReference type="OrthoDB" id="10250002at2759"/>
<sequence>MADVEIKKEKKKKKIKEEPVDVDDIGTLQKSGNFTVKPSEKKATLDTSQWPLLLKNFDKLNVRTNHYTPLPSGSSPLNRDIKEYMKSGFINLDKPSNPSSHEVVAWIKKILKVEKTGHSGTLDPKVTGCLIVCIDRATRLVKSQQSAGKEYVAIFKLHSSVESVAKVRQGLEKLRGALFQRPPLISAVKRQLRVRTVYDSKLLDYDESRNMGVFWVSCEAGSYIRTMCVHLGLVLGVGGQMLELRRVRSGIQSERDGMVTMHDVLDAMDLYEIHKDESMLRRVIKPLEGLLVNHKRVIMKDSSVNAICYGAKIMLTGVLRYEDGIEIDQEIVICTTKGEAICLAIAQMTTATMASCDHGVIAKIKRVIMERDTYPRKWGLGPKASAEKALIAAGKLDKYGRPNENTPKEWLTGFVDYNSKKPAAAVAPQATNGSPSNDEEESKKRKLSTSSDTAPVEASQESEKSEKKKKKKHKADKETPDVSLIAEEEEVPAEGEKKEKKKKKKKDKDREKADE</sequence>
<dbReference type="Gene3D" id="2.30.130.10">
    <property type="entry name" value="PUA domain"/>
    <property type="match status" value="1"/>
</dbReference>
<name>A0A1I8MBT6_MUSDO</name>
<dbReference type="Pfam" id="PF16198">
    <property type="entry name" value="TruB_C_2"/>
    <property type="match status" value="1"/>
</dbReference>
<dbReference type="InterPro" id="IPR012960">
    <property type="entry name" value="Dyskerin-like"/>
</dbReference>
<evidence type="ECO:0000259" key="6">
    <source>
        <dbReference type="SMART" id="SM01136"/>
    </source>
</evidence>
<dbReference type="STRING" id="7370.A0A1I8MBT6"/>
<accession>A0A1I8MBT6</accession>
<dbReference type="InterPro" id="IPR015947">
    <property type="entry name" value="PUA-like_sf"/>
</dbReference>
<dbReference type="SMART" id="SM01136">
    <property type="entry name" value="DKCLD"/>
    <property type="match status" value="1"/>
</dbReference>
<dbReference type="InterPro" id="IPR002478">
    <property type="entry name" value="PUA"/>
</dbReference>
<dbReference type="InterPro" id="IPR020103">
    <property type="entry name" value="PsdUridine_synth_cat_dom_sf"/>
</dbReference>
<dbReference type="GO" id="GO:0009982">
    <property type="term" value="F:pseudouridine synthase activity"/>
    <property type="evidence" value="ECO:0007669"/>
    <property type="project" value="InterPro"/>
</dbReference>
<dbReference type="PANTHER" id="PTHR23127">
    <property type="entry name" value="CENTROMERE/MICROTUBULE BINDING PROTEIN CBF5"/>
    <property type="match status" value="1"/>
</dbReference>
<dbReference type="SUPFAM" id="SSF55120">
    <property type="entry name" value="Pseudouridine synthase"/>
    <property type="match status" value="1"/>
</dbReference>
<dbReference type="PROSITE" id="PS50890">
    <property type="entry name" value="PUA"/>
    <property type="match status" value="1"/>
</dbReference>
<feature type="domain" description="Dyskerin-like" evidence="6">
    <location>
        <begin position="46"/>
        <end position="104"/>
    </location>
</feature>
<gene>
    <name evidence="7" type="primary">101901110</name>
</gene>
<dbReference type="GO" id="GO:0031120">
    <property type="term" value="P:snRNA pseudouridine synthesis"/>
    <property type="evidence" value="ECO:0007669"/>
    <property type="project" value="TreeGrafter"/>
</dbReference>
<protein>
    <submittedName>
        <fullName evidence="7">Uncharacterized protein</fullName>
    </submittedName>
</protein>
<dbReference type="GO" id="GO:1990481">
    <property type="term" value="P:mRNA pseudouridine synthesis"/>
    <property type="evidence" value="ECO:0007669"/>
    <property type="project" value="TreeGrafter"/>
</dbReference>
<dbReference type="NCBIfam" id="TIGR00425">
    <property type="entry name" value="CBF5"/>
    <property type="match status" value="1"/>
</dbReference>
<evidence type="ECO:0000256" key="3">
    <source>
        <dbReference type="ARBA" id="ARBA00023235"/>
    </source>
</evidence>
<comment type="catalytic activity">
    <reaction evidence="1">
        <text>a uridine in RNA = a pseudouridine in RNA</text>
        <dbReference type="Rhea" id="RHEA:48348"/>
        <dbReference type="Rhea" id="RHEA-COMP:12068"/>
        <dbReference type="Rhea" id="RHEA-COMP:12069"/>
        <dbReference type="ChEBI" id="CHEBI:65314"/>
        <dbReference type="ChEBI" id="CHEBI:65315"/>
    </reaction>
</comment>
<dbReference type="AlphaFoldDB" id="A0A1I8MBT6"/>
<dbReference type="Pfam" id="PF01509">
    <property type="entry name" value="TruB_N"/>
    <property type="match status" value="1"/>
</dbReference>
<dbReference type="GO" id="GO:0031118">
    <property type="term" value="P:rRNA pseudouridine synthesis"/>
    <property type="evidence" value="ECO:0007669"/>
    <property type="project" value="TreeGrafter"/>
</dbReference>
<evidence type="ECO:0000313" key="7">
    <source>
        <dbReference type="EnsemblMetazoa" id="MDOA003277-PB"/>
    </source>
</evidence>
<proteinExistence type="inferred from homology"/>
<dbReference type="CDD" id="cd02572">
    <property type="entry name" value="PseudoU_synth_hDyskerin"/>
    <property type="match status" value="1"/>
</dbReference>
<feature type="region of interest" description="Disordered" evidence="4">
    <location>
        <begin position="424"/>
        <end position="515"/>
    </location>
</feature>
<reference evidence="7" key="1">
    <citation type="submission" date="2020-05" db="UniProtKB">
        <authorList>
            <consortium name="EnsemblMetazoa"/>
        </authorList>
    </citation>
    <scope>IDENTIFICATION</scope>
    <source>
        <strain evidence="7">Aabys</strain>
    </source>
</reference>
<evidence type="ECO:0000256" key="1">
    <source>
        <dbReference type="ARBA" id="ARBA00000073"/>
    </source>
</evidence>
<dbReference type="GO" id="GO:0000495">
    <property type="term" value="P:box H/ACA sno(s)RNA 3'-end processing"/>
    <property type="evidence" value="ECO:0007669"/>
    <property type="project" value="TreeGrafter"/>
</dbReference>
<organism evidence="7">
    <name type="scientific">Musca domestica</name>
    <name type="common">House fly</name>
    <dbReference type="NCBI Taxonomy" id="7370"/>
    <lineage>
        <taxon>Eukaryota</taxon>
        <taxon>Metazoa</taxon>
        <taxon>Ecdysozoa</taxon>
        <taxon>Arthropoda</taxon>
        <taxon>Hexapoda</taxon>
        <taxon>Insecta</taxon>
        <taxon>Pterygota</taxon>
        <taxon>Neoptera</taxon>
        <taxon>Endopterygota</taxon>
        <taxon>Diptera</taxon>
        <taxon>Brachycera</taxon>
        <taxon>Muscomorpha</taxon>
        <taxon>Muscoidea</taxon>
        <taxon>Muscidae</taxon>
        <taxon>Musca</taxon>
    </lineage>
</organism>
<dbReference type="VEuPathDB" id="VectorBase:MDOA003277"/>
<dbReference type="Gene3D" id="3.30.2350.10">
    <property type="entry name" value="Pseudouridine synthase"/>
    <property type="match status" value="1"/>
</dbReference>
<comment type="similarity">
    <text evidence="2">Belongs to the pseudouridine synthase TruB family.</text>
</comment>
<evidence type="ECO:0000256" key="4">
    <source>
        <dbReference type="SAM" id="MobiDB-lite"/>
    </source>
</evidence>
<dbReference type="CDD" id="cd21148">
    <property type="entry name" value="PUA_Cbf5"/>
    <property type="match status" value="1"/>
</dbReference>
<dbReference type="PANTHER" id="PTHR23127:SF0">
    <property type="entry name" value="H_ACA RIBONUCLEOPROTEIN COMPLEX SUBUNIT DKC1"/>
    <property type="match status" value="1"/>
</dbReference>
<evidence type="ECO:0000256" key="2">
    <source>
        <dbReference type="ARBA" id="ARBA00008999"/>
    </source>
</evidence>
<feature type="domain" description="PUA" evidence="5">
    <location>
        <begin position="295"/>
        <end position="369"/>
    </location>
</feature>
<dbReference type="VEuPathDB" id="VectorBase:MDOMA2_012684"/>
<dbReference type="EnsemblMetazoa" id="MDOA003277-RB">
    <property type="protein sequence ID" value="MDOA003277-PB"/>
    <property type="gene ID" value="MDOA003277"/>
</dbReference>
<dbReference type="Pfam" id="PF01472">
    <property type="entry name" value="PUA"/>
    <property type="match status" value="1"/>
</dbReference>
<dbReference type="FunFam" id="3.30.2350.10:FF:000001">
    <property type="entry name" value="H/ACA ribonucleoprotein complex subunit CBF5"/>
    <property type="match status" value="1"/>
</dbReference>
<dbReference type="eggNOG" id="KOG2529">
    <property type="taxonomic scope" value="Eukaryota"/>
</dbReference>
<dbReference type="InterPro" id="IPR032819">
    <property type="entry name" value="TruB_C"/>
</dbReference>
<dbReference type="SUPFAM" id="SSF88697">
    <property type="entry name" value="PUA domain-like"/>
    <property type="match status" value="1"/>
</dbReference>
<evidence type="ECO:0000259" key="5">
    <source>
        <dbReference type="SMART" id="SM00359"/>
    </source>
</evidence>
<dbReference type="InterPro" id="IPR002501">
    <property type="entry name" value="PsdUridine_synth_N"/>
</dbReference>
<keyword evidence="3" id="KW-0413">Isomerase</keyword>
<dbReference type="Pfam" id="PF08068">
    <property type="entry name" value="DKCLD"/>
    <property type="match status" value="1"/>
</dbReference>
<dbReference type="InterPro" id="IPR004802">
    <property type="entry name" value="tRNA_PsdUridine_synth_B_fam"/>
</dbReference>